<keyword evidence="2" id="KW-0479">Metal-binding</keyword>
<dbReference type="PANTHER" id="PTHR46233">
    <property type="entry name" value="HYDROXYACYLGLUTATHIONE HYDROLASE GLOC"/>
    <property type="match status" value="1"/>
</dbReference>
<dbReference type="RefSeq" id="WP_119335716.1">
    <property type="nucleotide sequence ID" value="NZ_AP018558.1"/>
</dbReference>
<keyword evidence="3 6" id="KW-0378">Hydrolase</keyword>
<evidence type="ECO:0000256" key="2">
    <source>
        <dbReference type="ARBA" id="ARBA00022723"/>
    </source>
</evidence>
<evidence type="ECO:0000256" key="4">
    <source>
        <dbReference type="ARBA" id="ARBA00022833"/>
    </source>
</evidence>
<organism evidence="6 7">
    <name type="scientific">Hydrogenophilus thermoluteolus</name>
    <name type="common">Pseudomonas hydrogenothermophila</name>
    <dbReference type="NCBI Taxonomy" id="297"/>
    <lineage>
        <taxon>Bacteria</taxon>
        <taxon>Pseudomonadati</taxon>
        <taxon>Pseudomonadota</taxon>
        <taxon>Hydrogenophilia</taxon>
        <taxon>Hydrogenophilales</taxon>
        <taxon>Hydrogenophilaceae</taxon>
        <taxon>Hydrogenophilus</taxon>
    </lineage>
</organism>
<comment type="cofactor">
    <cofactor evidence="1">
        <name>Zn(2+)</name>
        <dbReference type="ChEBI" id="CHEBI:29105"/>
    </cofactor>
</comment>
<dbReference type="Gene3D" id="3.60.15.10">
    <property type="entry name" value="Ribonuclease Z/Hydroxyacylglutathione hydrolase-like"/>
    <property type="match status" value="1"/>
</dbReference>
<sequence>MSRPYTATGSQEKSRLGAIVIPVTPFEQNCTLLWDRETQEGVAVDPGGEIPKILDAAESHGIALRAIWLTHGHIDHAAGAPALAKAVGGIPILGPHPADEYWLQGLPQQATYFGFPPTVAFTPDEWLDETQAVMAGEIPFQVIHLPGHTPGHLVFFQPEYRLALVGDVLFAGSIGRTDFPGGDHQALIQGIQHKLFPLGDDVLFIPGHGPQSTFGEERANNPFVRMFTIPKHS</sequence>
<dbReference type="KEGG" id="htl:HPTL_1787"/>
<feature type="domain" description="Metallo-beta-lactamase" evidence="5">
    <location>
        <begin position="27"/>
        <end position="208"/>
    </location>
</feature>
<dbReference type="SMART" id="SM00849">
    <property type="entry name" value="Lactamase_B"/>
    <property type="match status" value="1"/>
</dbReference>
<protein>
    <submittedName>
        <fullName evidence="6">MBL fold metallo-hydrolase</fullName>
    </submittedName>
</protein>
<dbReference type="GO" id="GO:0016787">
    <property type="term" value="F:hydrolase activity"/>
    <property type="evidence" value="ECO:0007669"/>
    <property type="project" value="UniProtKB-KW"/>
</dbReference>
<dbReference type="InterPro" id="IPR051453">
    <property type="entry name" value="MBL_Glyoxalase_II"/>
</dbReference>
<dbReference type="AlphaFoldDB" id="A0A2Z6E0K0"/>
<dbReference type="OrthoDB" id="5293247at2"/>
<dbReference type="Pfam" id="PF00753">
    <property type="entry name" value="Lactamase_B"/>
    <property type="match status" value="1"/>
</dbReference>
<dbReference type="InterPro" id="IPR001279">
    <property type="entry name" value="Metallo-B-lactamas"/>
</dbReference>
<dbReference type="CDD" id="cd07737">
    <property type="entry name" value="YcbL-like_MBL-fold"/>
    <property type="match status" value="1"/>
</dbReference>
<evidence type="ECO:0000259" key="5">
    <source>
        <dbReference type="SMART" id="SM00849"/>
    </source>
</evidence>
<dbReference type="SUPFAM" id="SSF56281">
    <property type="entry name" value="Metallo-hydrolase/oxidoreductase"/>
    <property type="match status" value="1"/>
</dbReference>
<evidence type="ECO:0000256" key="1">
    <source>
        <dbReference type="ARBA" id="ARBA00001947"/>
    </source>
</evidence>
<evidence type="ECO:0000313" key="6">
    <source>
        <dbReference type="EMBL" id="BBD78045.1"/>
    </source>
</evidence>
<gene>
    <name evidence="6" type="ORF">HPTL_1787</name>
</gene>
<dbReference type="EMBL" id="AP018558">
    <property type="protein sequence ID" value="BBD78045.1"/>
    <property type="molecule type" value="Genomic_DNA"/>
</dbReference>
<dbReference type="PANTHER" id="PTHR46233:SF3">
    <property type="entry name" value="HYDROXYACYLGLUTATHIONE HYDROLASE GLOC"/>
    <property type="match status" value="1"/>
</dbReference>
<reference evidence="6 7" key="1">
    <citation type="submission" date="2018-04" db="EMBL/GenBank/DDBJ databases">
        <title>Complete genome sequence of Hydrogenophilus thermoluteolus TH-1.</title>
        <authorList>
            <person name="Arai H."/>
        </authorList>
    </citation>
    <scope>NUCLEOTIDE SEQUENCE [LARGE SCALE GENOMIC DNA]</scope>
    <source>
        <strain evidence="6 7">TH-1</strain>
    </source>
</reference>
<keyword evidence="4" id="KW-0862">Zinc</keyword>
<evidence type="ECO:0000256" key="3">
    <source>
        <dbReference type="ARBA" id="ARBA00022801"/>
    </source>
</evidence>
<accession>A0A2Z6E0K0</accession>
<dbReference type="InterPro" id="IPR036866">
    <property type="entry name" value="RibonucZ/Hydroxyglut_hydro"/>
</dbReference>
<name>A0A2Z6E0K0_HYDTE</name>
<evidence type="ECO:0000313" key="7">
    <source>
        <dbReference type="Proteomes" id="UP000262004"/>
    </source>
</evidence>
<keyword evidence="7" id="KW-1185">Reference proteome</keyword>
<proteinExistence type="predicted"/>
<dbReference type="GO" id="GO:0046872">
    <property type="term" value="F:metal ion binding"/>
    <property type="evidence" value="ECO:0007669"/>
    <property type="project" value="UniProtKB-KW"/>
</dbReference>
<dbReference type="Proteomes" id="UP000262004">
    <property type="component" value="Chromosome"/>
</dbReference>